<dbReference type="EMBL" id="BKCP01004705">
    <property type="protein sequence ID" value="GER33220.1"/>
    <property type="molecule type" value="Genomic_DNA"/>
</dbReference>
<gene>
    <name evidence="1" type="ORF">STAS_09336</name>
</gene>
<proteinExistence type="predicted"/>
<comment type="caution">
    <text evidence="1">The sequence shown here is derived from an EMBL/GenBank/DDBJ whole genome shotgun (WGS) entry which is preliminary data.</text>
</comment>
<keyword evidence="2" id="KW-1185">Reference proteome</keyword>
<reference evidence="2" key="1">
    <citation type="journal article" date="2019" name="Curr. Biol.">
        <title>Genome Sequence of Striga asiatica Provides Insight into the Evolution of Plant Parasitism.</title>
        <authorList>
            <person name="Yoshida S."/>
            <person name="Kim S."/>
            <person name="Wafula E.K."/>
            <person name="Tanskanen J."/>
            <person name="Kim Y.M."/>
            <person name="Honaas L."/>
            <person name="Yang Z."/>
            <person name="Spallek T."/>
            <person name="Conn C.E."/>
            <person name="Ichihashi Y."/>
            <person name="Cheong K."/>
            <person name="Cui S."/>
            <person name="Der J.P."/>
            <person name="Gundlach H."/>
            <person name="Jiao Y."/>
            <person name="Hori C."/>
            <person name="Ishida J.K."/>
            <person name="Kasahara H."/>
            <person name="Kiba T."/>
            <person name="Kim M.S."/>
            <person name="Koo N."/>
            <person name="Laohavisit A."/>
            <person name="Lee Y.H."/>
            <person name="Lumba S."/>
            <person name="McCourt P."/>
            <person name="Mortimer J.C."/>
            <person name="Mutuku J.M."/>
            <person name="Nomura T."/>
            <person name="Sasaki-Sekimoto Y."/>
            <person name="Seto Y."/>
            <person name="Wang Y."/>
            <person name="Wakatake T."/>
            <person name="Sakakibara H."/>
            <person name="Demura T."/>
            <person name="Yamaguchi S."/>
            <person name="Yoneyama K."/>
            <person name="Manabe R.I."/>
            <person name="Nelson D.C."/>
            <person name="Schulman A.H."/>
            <person name="Timko M.P."/>
            <person name="dePamphilis C.W."/>
            <person name="Choi D."/>
            <person name="Shirasu K."/>
        </authorList>
    </citation>
    <scope>NUCLEOTIDE SEQUENCE [LARGE SCALE GENOMIC DNA]</scope>
    <source>
        <strain evidence="2">cv. UVA1</strain>
    </source>
</reference>
<evidence type="ECO:0000313" key="1">
    <source>
        <dbReference type="EMBL" id="GER33220.1"/>
    </source>
</evidence>
<name>A0A5A7PKC0_STRAF</name>
<dbReference type="GO" id="GO:0016853">
    <property type="term" value="F:isomerase activity"/>
    <property type="evidence" value="ECO:0007669"/>
    <property type="project" value="UniProtKB-KW"/>
</dbReference>
<organism evidence="1 2">
    <name type="scientific">Striga asiatica</name>
    <name type="common">Asiatic witchweed</name>
    <name type="synonym">Buchnera asiatica</name>
    <dbReference type="NCBI Taxonomy" id="4170"/>
    <lineage>
        <taxon>Eukaryota</taxon>
        <taxon>Viridiplantae</taxon>
        <taxon>Streptophyta</taxon>
        <taxon>Embryophyta</taxon>
        <taxon>Tracheophyta</taxon>
        <taxon>Spermatophyta</taxon>
        <taxon>Magnoliopsida</taxon>
        <taxon>eudicotyledons</taxon>
        <taxon>Gunneridae</taxon>
        <taxon>Pentapetalae</taxon>
        <taxon>asterids</taxon>
        <taxon>lamiids</taxon>
        <taxon>Lamiales</taxon>
        <taxon>Orobanchaceae</taxon>
        <taxon>Buchnereae</taxon>
        <taxon>Striga</taxon>
    </lineage>
</organism>
<protein>
    <submittedName>
        <fullName evidence="1">N-(5'-phosphoribosyl)anthranilate isomerase</fullName>
    </submittedName>
</protein>
<sequence>MVKREGGQMTTNRKGRSIREIKAGTTGHHLRRFNLPAGTSAIVAGNSDIWRIAAQSMDRIVSSSRDRVARHYPSRELGLNLSDRDSQRAFKVPITRRVR</sequence>
<dbReference type="Proteomes" id="UP000325081">
    <property type="component" value="Unassembled WGS sequence"/>
</dbReference>
<accession>A0A5A7PKC0</accession>
<keyword evidence="1" id="KW-0413">Isomerase</keyword>
<dbReference type="AlphaFoldDB" id="A0A5A7PKC0"/>
<evidence type="ECO:0000313" key="2">
    <source>
        <dbReference type="Proteomes" id="UP000325081"/>
    </source>
</evidence>